<accession>A0A8X6VWA5</accession>
<sequence length="123" mass="13304">MAVDALLSGSRIRGRCTMSSSPMVTVVMSCRGTDALLSFRDSKLPRFCTVEVTRFQYNAFPDKNSRTTVTVSLPDVTGIKAGPDLSSNQNALRIASGAEKTLIRKEDSTRLISCTVFVLSAPL</sequence>
<protein>
    <submittedName>
        <fullName evidence="1">Uncharacterized protein</fullName>
    </submittedName>
</protein>
<evidence type="ECO:0000313" key="1">
    <source>
        <dbReference type="EMBL" id="GFY23638.1"/>
    </source>
</evidence>
<dbReference type="AlphaFoldDB" id="A0A8X6VWA5"/>
<organism evidence="1 2">
    <name type="scientific">Trichonephila clavipes</name>
    <name type="common">Golden silk orbweaver</name>
    <name type="synonym">Nephila clavipes</name>
    <dbReference type="NCBI Taxonomy" id="2585209"/>
    <lineage>
        <taxon>Eukaryota</taxon>
        <taxon>Metazoa</taxon>
        <taxon>Ecdysozoa</taxon>
        <taxon>Arthropoda</taxon>
        <taxon>Chelicerata</taxon>
        <taxon>Arachnida</taxon>
        <taxon>Araneae</taxon>
        <taxon>Araneomorphae</taxon>
        <taxon>Entelegynae</taxon>
        <taxon>Araneoidea</taxon>
        <taxon>Nephilidae</taxon>
        <taxon>Trichonephila</taxon>
    </lineage>
</organism>
<proteinExistence type="predicted"/>
<dbReference type="EMBL" id="BMAU01021364">
    <property type="protein sequence ID" value="GFY23638.1"/>
    <property type="molecule type" value="Genomic_DNA"/>
</dbReference>
<dbReference type="Proteomes" id="UP000887159">
    <property type="component" value="Unassembled WGS sequence"/>
</dbReference>
<keyword evidence="2" id="KW-1185">Reference proteome</keyword>
<gene>
    <name evidence="1" type="primary">X975_01358</name>
    <name evidence="1" type="ORF">TNCV_1039371</name>
</gene>
<comment type="caution">
    <text evidence="1">The sequence shown here is derived from an EMBL/GenBank/DDBJ whole genome shotgun (WGS) entry which is preliminary data.</text>
</comment>
<reference evidence="1" key="1">
    <citation type="submission" date="2020-08" db="EMBL/GenBank/DDBJ databases">
        <title>Multicomponent nature underlies the extraordinary mechanical properties of spider dragline silk.</title>
        <authorList>
            <person name="Kono N."/>
            <person name="Nakamura H."/>
            <person name="Mori M."/>
            <person name="Yoshida Y."/>
            <person name="Ohtoshi R."/>
            <person name="Malay A.D."/>
            <person name="Moran D.A.P."/>
            <person name="Tomita M."/>
            <person name="Numata K."/>
            <person name="Arakawa K."/>
        </authorList>
    </citation>
    <scope>NUCLEOTIDE SEQUENCE</scope>
</reference>
<name>A0A8X6VWA5_TRICX</name>
<evidence type="ECO:0000313" key="2">
    <source>
        <dbReference type="Proteomes" id="UP000887159"/>
    </source>
</evidence>